<accession>A0A0D0D9F0</accession>
<reference evidence="3" key="2">
    <citation type="submission" date="2015-01" db="EMBL/GenBank/DDBJ databases">
        <title>Evolutionary Origins and Diversification of the Mycorrhizal Mutualists.</title>
        <authorList>
            <consortium name="DOE Joint Genome Institute"/>
            <consortium name="Mycorrhizal Genomics Consortium"/>
            <person name="Kohler A."/>
            <person name="Kuo A."/>
            <person name="Nagy L.G."/>
            <person name="Floudas D."/>
            <person name="Copeland A."/>
            <person name="Barry K.W."/>
            <person name="Cichocki N."/>
            <person name="Veneault-Fourrey C."/>
            <person name="LaButti K."/>
            <person name="Lindquist E.A."/>
            <person name="Lipzen A."/>
            <person name="Lundell T."/>
            <person name="Morin E."/>
            <person name="Murat C."/>
            <person name="Riley R."/>
            <person name="Ohm R."/>
            <person name="Sun H."/>
            <person name="Tunlid A."/>
            <person name="Henrissat B."/>
            <person name="Grigoriev I.V."/>
            <person name="Hibbett D.S."/>
            <person name="Martin F."/>
        </authorList>
    </citation>
    <scope>NUCLEOTIDE SEQUENCE [LARGE SCALE GENOMIC DNA]</scope>
    <source>
        <strain evidence="3">Ve08.2h10</strain>
    </source>
</reference>
<dbReference type="HOGENOM" id="CLU_040082_6_0_1"/>
<evidence type="ECO:0000313" key="3">
    <source>
        <dbReference type="Proteomes" id="UP000054538"/>
    </source>
</evidence>
<dbReference type="EMBL" id="KN826031">
    <property type="protein sequence ID" value="KIK80391.1"/>
    <property type="molecule type" value="Genomic_DNA"/>
</dbReference>
<name>A0A0D0D9F0_9AGAM</name>
<protein>
    <recommendedName>
        <fullName evidence="1">DUF8040 domain-containing protein</fullName>
    </recommendedName>
</protein>
<keyword evidence="3" id="KW-1185">Reference proteome</keyword>
<evidence type="ECO:0000259" key="1">
    <source>
        <dbReference type="Pfam" id="PF26138"/>
    </source>
</evidence>
<dbReference type="InParanoid" id="A0A0D0D9F0"/>
<dbReference type="OrthoDB" id="2430314at2759"/>
<gene>
    <name evidence="2" type="ORF">PAXRUDRAFT_158831</name>
</gene>
<organism evidence="2 3">
    <name type="scientific">Paxillus rubicundulus Ve08.2h10</name>
    <dbReference type="NCBI Taxonomy" id="930991"/>
    <lineage>
        <taxon>Eukaryota</taxon>
        <taxon>Fungi</taxon>
        <taxon>Dikarya</taxon>
        <taxon>Basidiomycota</taxon>
        <taxon>Agaricomycotina</taxon>
        <taxon>Agaricomycetes</taxon>
        <taxon>Agaricomycetidae</taxon>
        <taxon>Boletales</taxon>
        <taxon>Paxilineae</taxon>
        <taxon>Paxillaceae</taxon>
        <taxon>Paxillus</taxon>
    </lineage>
</organism>
<feature type="domain" description="DUF8040" evidence="1">
    <location>
        <begin position="1"/>
        <end position="60"/>
    </location>
</feature>
<dbReference type="AlphaFoldDB" id="A0A0D0D9F0"/>
<evidence type="ECO:0000313" key="2">
    <source>
        <dbReference type="EMBL" id="KIK80391.1"/>
    </source>
</evidence>
<proteinExistence type="predicted"/>
<sequence length="110" mass="12702">MHRKVFLQLISELRELGHANSKHVSLEEQLAIFLYMLVTGLTIRHVGEHFQRSNDTISLYDDPGLWLLFILSSQPLYTRYVQLPTGEFISSKINEQPQVLAVLQEHNQGN</sequence>
<dbReference type="Proteomes" id="UP000054538">
    <property type="component" value="Unassembled WGS sequence"/>
</dbReference>
<dbReference type="Pfam" id="PF26138">
    <property type="entry name" value="DUF8040"/>
    <property type="match status" value="1"/>
</dbReference>
<reference evidence="2 3" key="1">
    <citation type="submission" date="2014-04" db="EMBL/GenBank/DDBJ databases">
        <authorList>
            <consortium name="DOE Joint Genome Institute"/>
            <person name="Kuo A."/>
            <person name="Kohler A."/>
            <person name="Jargeat P."/>
            <person name="Nagy L.G."/>
            <person name="Floudas D."/>
            <person name="Copeland A."/>
            <person name="Barry K.W."/>
            <person name="Cichocki N."/>
            <person name="Veneault-Fourrey C."/>
            <person name="LaButti K."/>
            <person name="Lindquist E.A."/>
            <person name="Lipzen A."/>
            <person name="Lundell T."/>
            <person name="Morin E."/>
            <person name="Murat C."/>
            <person name="Sun H."/>
            <person name="Tunlid A."/>
            <person name="Henrissat B."/>
            <person name="Grigoriev I.V."/>
            <person name="Hibbett D.S."/>
            <person name="Martin F."/>
            <person name="Nordberg H.P."/>
            <person name="Cantor M.N."/>
            <person name="Hua S.X."/>
        </authorList>
    </citation>
    <scope>NUCLEOTIDE SEQUENCE [LARGE SCALE GENOMIC DNA]</scope>
    <source>
        <strain evidence="2 3">Ve08.2h10</strain>
    </source>
</reference>
<dbReference type="InterPro" id="IPR058353">
    <property type="entry name" value="DUF8040"/>
</dbReference>